<sequence length="678" mass="69263">MTDTVAGISVGALFALVASAPLEELPLRALIMAGLAVLGGVLFNVFGRMPGLLDGLRAAAVKSARLAAAAVRASARAGATVLGHLARAFLALAGGAAGLFKGAPRRAGAASAAVVLAAGGALLYTHNPWASCPIPREIPVTASSETAPAVRLIGEAYGRDSADWRGCRTAHVTVTAPESAEELRARFAGGWNGEAPGPRPVLWVADSPAEVEQVRRAEPVTLGRATTVATSPLVLAVPRATVDSAADPRPGRLDWAKLINGVSSSRSVVRTYARTSNTGLLATTGMYGTLGGDARAPERATLEARVSRDAGPAEDAHDVMCRYLRADDGPAGRIPAMILTEQQLYEFNRARAGAGGGAWTGADCPAPAPAPGTVPPLYPLYPAGGHALSYQCVPVTWPDRPELGDDLGGLLAGLCDRLARDLPGLGFRDADGDLPRLDHAEGLARDAAVTPGWPPEIDTALAQAGTAVFGDHVLMALDVSGSMSNKLDTAGSRLRAATDVARELVTHMRGRLTTGLWTFPSGPGGPDAPHAEAVPPEFVRDDGARLLALLDPIALAGPHPDGSLRELVRDGIAALRGKDGRRVLVILTDGGRPDGLSAADLADHEGTEVVVLAFGGAGCGKPAIAGLATDGLLTCYQVDGTPPDEALSTIRTDRATGATGGTGNTGSTGSTGNTGRTP</sequence>
<reference evidence="3 4" key="1">
    <citation type="submission" date="2020-08" db="EMBL/GenBank/DDBJ databases">
        <title>Genomic Encyclopedia of Type Strains, Phase IV (KMG-IV): sequencing the most valuable type-strain genomes for metagenomic binning, comparative biology and taxonomic classification.</title>
        <authorList>
            <person name="Goeker M."/>
        </authorList>
    </citation>
    <scope>NUCLEOTIDE SEQUENCE [LARGE SCALE GENOMIC DNA]</scope>
    <source>
        <strain evidence="3 4">DSM 45615</strain>
    </source>
</reference>
<proteinExistence type="predicted"/>
<dbReference type="RefSeq" id="WP_185047964.1">
    <property type="nucleotide sequence ID" value="NZ_BAABIX010000044.1"/>
</dbReference>
<dbReference type="SUPFAM" id="SSF53300">
    <property type="entry name" value="vWA-like"/>
    <property type="match status" value="1"/>
</dbReference>
<feature type="transmembrane region" description="Helical" evidence="2">
    <location>
        <begin position="29"/>
        <end position="47"/>
    </location>
</feature>
<protein>
    <recommendedName>
        <fullName evidence="5">VWA domain-containing protein</fullName>
    </recommendedName>
</protein>
<evidence type="ECO:0000313" key="3">
    <source>
        <dbReference type="EMBL" id="MBB5131110.1"/>
    </source>
</evidence>
<feature type="region of interest" description="Disordered" evidence="1">
    <location>
        <begin position="643"/>
        <end position="678"/>
    </location>
</feature>
<dbReference type="EMBL" id="JACHGN010000002">
    <property type="protein sequence ID" value="MBB5131110.1"/>
    <property type="molecule type" value="Genomic_DNA"/>
</dbReference>
<keyword evidence="2" id="KW-0812">Transmembrane</keyword>
<keyword evidence="4" id="KW-1185">Reference proteome</keyword>
<accession>A0A840P0X4</accession>
<gene>
    <name evidence="3" type="ORF">HNP84_000816</name>
</gene>
<name>A0A840P0X4_9ACTN</name>
<comment type="caution">
    <text evidence="3">The sequence shown here is derived from an EMBL/GenBank/DDBJ whole genome shotgun (WGS) entry which is preliminary data.</text>
</comment>
<evidence type="ECO:0000313" key="4">
    <source>
        <dbReference type="Proteomes" id="UP000578449"/>
    </source>
</evidence>
<feature type="compositionally biased region" description="Low complexity" evidence="1">
    <location>
        <begin position="667"/>
        <end position="678"/>
    </location>
</feature>
<dbReference type="AlphaFoldDB" id="A0A840P0X4"/>
<dbReference type="Gene3D" id="3.40.50.410">
    <property type="entry name" value="von Willebrand factor, type A domain"/>
    <property type="match status" value="1"/>
</dbReference>
<dbReference type="InterPro" id="IPR036465">
    <property type="entry name" value="vWFA_dom_sf"/>
</dbReference>
<keyword evidence="2" id="KW-1133">Transmembrane helix</keyword>
<keyword evidence="2" id="KW-0472">Membrane</keyword>
<evidence type="ECO:0008006" key="5">
    <source>
        <dbReference type="Google" id="ProtNLM"/>
    </source>
</evidence>
<evidence type="ECO:0000256" key="2">
    <source>
        <dbReference type="SAM" id="Phobius"/>
    </source>
</evidence>
<evidence type="ECO:0000256" key="1">
    <source>
        <dbReference type="SAM" id="MobiDB-lite"/>
    </source>
</evidence>
<organism evidence="3 4">
    <name type="scientific">Thermocatellispora tengchongensis</name>
    <dbReference type="NCBI Taxonomy" id="1073253"/>
    <lineage>
        <taxon>Bacteria</taxon>
        <taxon>Bacillati</taxon>
        <taxon>Actinomycetota</taxon>
        <taxon>Actinomycetes</taxon>
        <taxon>Streptosporangiales</taxon>
        <taxon>Streptosporangiaceae</taxon>
        <taxon>Thermocatellispora</taxon>
    </lineage>
</organism>
<dbReference type="Proteomes" id="UP000578449">
    <property type="component" value="Unassembled WGS sequence"/>
</dbReference>